<organism evidence="1 2">
    <name type="scientific">Armillaria gallica</name>
    <name type="common">Bulbous honey fungus</name>
    <name type="synonym">Armillaria bulbosa</name>
    <dbReference type="NCBI Taxonomy" id="47427"/>
    <lineage>
        <taxon>Eukaryota</taxon>
        <taxon>Fungi</taxon>
        <taxon>Dikarya</taxon>
        <taxon>Basidiomycota</taxon>
        <taxon>Agaricomycotina</taxon>
        <taxon>Agaricomycetes</taxon>
        <taxon>Agaricomycetidae</taxon>
        <taxon>Agaricales</taxon>
        <taxon>Marasmiineae</taxon>
        <taxon>Physalacriaceae</taxon>
        <taxon>Armillaria</taxon>
    </lineage>
</organism>
<reference evidence="2" key="1">
    <citation type="journal article" date="2017" name="Nat. Ecol. Evol.">
        <title>Genome expansion and lineage-specific genetic innovations in the forest pathogenic fungi Armillaria.</title>
        <authorList>
            <person name="Sipos G."/>
            <person name="Prasanna A.N."/>
            <person name="Walter M.C."/>
            <person name="O'Connor E."/>
            <person name="Balint B."/>
            <person name="Krizsan K."/>
            <person name="Kiss B."/>
            <person name="Hess J."/>
            <person name="Varga T."/>
            <person name="Slot J."/>
            <person name="Riley R."/>
            <person name="Boka B."/>
            <person name="Rigling D."/>
            <person name="Barry K."/>
            <person name="Lee J."/>
            <person name="Mihaltcheva S."/>
            <person name="LaButti K."/>
            <person name="Lipzen A."/>
            <person name="Waldron R."/>
            <person name="Moloney N.M."/>
            <person name="Sperisen C."/>
            <person name="Kredics L."/>
            <person name="Vagvoelgyi C."/>
            <person name="Patrignani A."/>
            <person name="Fitzpatrick D."/>
            <person name="Nagy I."/>
            <person name="Doyle S."/>
            <person name="Anderson J.B."/>
            <person name="Grigoriev I.V."/>
            <person name="Gueldener U."/>
            <person name="Muensterkoetter M."/>
            <person name="Nagy L.G."/>
        </authorList>
    </citation>
    <scope>NUCLEOTIDE SEQUENCE [LARGE SCALE GENOMIC DNA]</scope>
    <source>
        <strain evidence="2">Ar21-2</strain>
    </source>
</reference>
<sequence length="239" mass="26983">MGTIWKASADALARCVSWVSIGRKSVQLMRFLSPARPHTRREQNTRLHYWHIHSPRYRSIEDNILLCTCKASHRGAVSTYVLLTALHVRSRRVWGRFGGIDDHDIIPAEYHSRMSQDRHTGGSRLSRSALSWAFFEDAPKGVAAVRIEVVESLLRITDLADGGKIGNPATADASKSRTWKEICSRGTCDCRSSFFPGPGPHFPEAYNVHQTLTMPTVFTLIFRGSSAKSLQDEDQWKRF</sequence>
<dbReference type="Proteomes" id="UP000217790">
    <property type="component" value="Unassembled WGS sequence"/>
</dbReference>
<gene>
    <name evidence="1" type="ORF">ARMGADRAFT_1005056</name>
</gene>
<protein>
    <submittedName>
        <fullName evidence="1">Uncharacterized protein</fullName>
    </submittedName>
</protein>
<dbReference type="AlphaFoldDB" id="A0A2H3EAV9"/>
<dbReference type="InParanoid" id="A0A2H3EAV9"/>
<evidence type="ECO:0000313" key="2">
    <source>
        <dbReference type="Proteomes" id="UP000217790"/>
    </source>
</evidence>
<dbReference type="EMBL" id="KZ293644">
    <property type="protein sequence ID" value="PBL04546.1"/>
    <property type="molecule type" value="Genomic_DNA"/>
</dbReference>
<accession>A0A2H3EAV9</accession>
<proteinExistence type="predicted"/>
<keyword evidence="2" id="KW-1185">Reference proteome</keyword>
<name>A0A2H3EAV9_ARMGA</name>
<evidence type="ECO:0000313" key="1">
    <source>
        <dbReference type="EMBL" id="PBL04546.1"/>
    </source>
</evidence>